<keyword evidence="3" id="KW-1185">Reference proteome</keyword>
<comment type="caution">
    <text evidence="2">The sequence shown here is derived from an EMBL/GenBank/DDBJ whole genome shotgun (WGS) entry which is preliminary data.</text>
</comment>
<proteinExistence type="predicted"/>
<reference evidence="2" key="2">
    <citation type="submission" date="2020-11" db="EMBL/GenBank/DDBJ databases">
        <authorList>
            <person name="McCartney M.A."/>
            <person name="Auch B."/>
            <person name="Kono T."/>
            <person name="Mallez S."/>
            <person name="Becker A."/>
            <person name="Gohl D.M."/>
            <person name="Silverstein K.A.T."/>
            <person name="Koren S."/>
            <person name="Bechman K.B."/>
            <person name="Herman A."/>
            <person name="Abrahante J.E."/>
            <person name="Garbe J."/>
        </authorList>
    </citation>
    <scope>NUCLEOTIDE SEQUENCE</scope>
    <source>
        <strain evidence="2">Duluth1</strain>
        <tissue evidence="2">Whole animal</tissue>
    </source>
</reference>
<protein>
    <recommendedName>
        <fullName evidence="1">DE-cadherin-like Ig-like domain-containing protein</fullName>
    </recommendedName>
</protein>
<dbReference type="EMBL" id="JAIWYP010000009">
    <property type="protein sequence ID" value="KAH3768202.1"/>
    <property type="molecule type" value="Genomic_DNA"/>
</dbReference>
<accession>A0A9D4IDC5</accession>
<dbReference type="AlphaFoldDB" id="A0A9D4IDC5"/>
<evidence type="ECO:0000313" key="3">
    <source>
        <dbReference type="Proteomes" id="UP000828390"/>
    </source>
</evidence>
<evidence type="ECO:0000259" key="1">
    <source>
        <dbReference type="Pfam" id="PF24811"/>
    </source>
</evidence>
<dbReference type="Proteomes" id="UP000828390">
    <property type="component" value="Unassembled WGS sequence"/>
</dbReference>
<gene>
    <name evidence="2" type="ORF">DPMN_169414</name>
</gene>
<sequence length="82" mass="9163">MTAEEFVSQPSRGGKSPYEKFQTLLADKLRVVRRNVAIFSVMNGPGNRYVEIRYAAHGSPWYQASKMDAIVALDKQEVSIGT</sequence>
<organism evidence="2 3">
    <name type="scientific">Dreissena polymorpha</name>
    <name type="common">Zebra mussel</name>
    <name type="synonym">Mytilus polymorpha</name>
    <dbReference type="NCBI Taxonomy" id="45954"/>
    <lineage>
        <taxon>Eukaryota</taxon>
        <taxon>Metazoa</taxon>
        <taxon>Spiralia</taxon>
        <taxon>Lophotrochozoa</taxon>
        <taxon>Mollusca</taxon>
        <taxon>Bivalvia</taxon>
        <taxon>Autobranchia</taxon>
        <taxon>Heteroconchia</taxon>
        <taxon>Euheterodonta</taxon>
        <taxon>Imparidentia</taxon>
        <taxon>Neoheterodontei</taxon>
        <taxon>Myida</taxon>
        <taxon>Dreissenoidea</taxon>
        <taxon>Dreissenidae</taxon>
        <taxon>Dreissena</taxon>
    </lineage>
</organism>
<evidence type="ECO:0000313" key="2">
    <source>
        <dbReference type="EMBL" id="KAH3768202.1"/>
    </source>
</evidence>
<dbReference type="Pfam" id="PF24811">
    <property type="entry name" value="Ig_Shg"/>
    <property type="match status" value="1"/>
</dbReference>
<reference evidence="2" key="1">
    <citation type="journal article" date="2019" name="bioRxiv">
        <title>The Genome of the Zebra Mussel, Dreissena polymorpha: A Resource for Invasive Species Research.</title>
        <authorList>
            <person name="McCartney M.A."/>
            <person name="Auch B."/>
            <person name="Kono T."/>
            <person name="Mallez S."/>
            <person name="Zhang Y."/>
            <person name="Obille A."/>
            <person name="Becker A."/>
            <person name="Abrahante J.E."/>
            <person name="Garbe J."/>
            <person name="Badalamenti J.P."/>
            <person name="Herman A."/>
            <person name="Mangelson H."/>
            <person name="Liachko I."/>
            <person name="Sullivan S."/>
            <person name="Sone E.D."/>
            <person name="Koren S."/>
            <person name="Silverstein K.A.T."/>
            <person name="Beckman K.B."/>
            <person name="Gohl D.M."/>
        </authorList>
    </citation>
    <scope>NUCLEOTIDE SEQUENCE</scope>
    <source>
        <strain evidence="2">Duluth1</strain>
        <tissue evidence="2">Whole animal</tissue>
    </source>
</reference>
<dbReference type="InterPro" id="IPR056370">
    <property type="entry name" value="Shg-like_Ig-like"/>
</dbReference>
<name>A0A9D4IDC5_DREPO</name>
<feature type="domain" description="DE-cadherin-like Ig-like" evidence="1">
    <location>
        <begin position="3"/>
        <end position="78"/>
    </location>
</feature>